<dbReference type="CDD" id="cd01284">
    <property type="entry name" value="Riboflavin_deaminase-reductase"/>
    <property type="match status" value="1"/>
</dbReference>
<dbReference type="InterPro" id="IPR016192">
    <property type="entry name" value="APOBEC/CMP_deaminase_Zn-bd"/>
</dbReference>
<dbReference type="InterPro" id="IPR002734">
    <property type="entry name" value="RibDG_C"/>
</dbReference>
<keyword evidence="9 12" id="KW-0521">NADP</keyword>
<accession>A0A7Z8YNX7</accession>
<dbReference type="SUPFAM" id="SSF53927">
    <property type="entry name" value="Cytidine deaminase-like"/>
    <property type="match status" value="1"/>
</dbReference>
<dbReference type="EC" id="1.1.1.193" evidence="12"/>
<dbReference type="PROSITE" id="PS51747">
    <property type="entry name" value="CYT_DCMP_DEAMINASES_2"/>
    <property type="match status" value="1"/>
</dbReference>
<dbReference type="NCBIfam" id="TIGR00326">
    <property type="entry name" value="eubact_ribD"/>
    <property type="match status" value="1"/>
</dbReference>
<feature type="binding site" evidence="14">
    <location>
        <position position="159"/>
    </location>
    <ligand>
        <name>NADP(+)</name>
        <dbReference type="ChEBI" id="CHEBI:58349"/>
    </ligand>
</feature>
<feature type="domain" description="CMP/dCMP-type deaminase" evidence="16">
    <location>
        <begin position="5"/>
        <end position="128"/>
    </location>
</feature>
<feature type="binding site" evidence="14">
    <location>
        <position position="204"/>
    </location>
    <ligand>
        <name>NADP(+)</name>
        <dbReference type="ChEBI" id="CHEBI:58349"/>
    </ligand>
</feature>
<evidence type="ECO:0000256" key="2">
    <source>
        <dbReference type="ARBA" id="ARBA00004882"/>
    </source>
</evidence>
<dbReference type="UniPathway" id="UPA00275">
    <property type="reaction ID" value="UER00401"/>
</dbReference>
<comment type="pathway">
    <text evidence="2 12">Cofactor biosynthesis; riboflavin biosynthesis; 5-amino-6-(D-ribitylamino)uracil from GTP: step 2/4.</text>
</comment>
<feature type="binding site" evidence="14">
    <location>
        <position position="200"/>
    </location>
    <ligand>
        <name>NADP(+)</name>
        <dbReference type="ChEBI" id="CHEBI:58349"/>
    </ligand>
</feature>
<evidence type="ECO:0000256" key="6">
    <source>
        <dbReference type="ARBA" id="ARBA00022619"/>
    </source>
</evidence>
<evidence type="ECO:0000256" key="15">
    <source>
        <dbReference type="PIRSR" id="PIRSR006769-3"/>
    </source>
</evidence>
<keyword evidence="12 17" id="KW-0378">Hydrolase</keyword>
<comment type="similarity">
    <text evidence="4 12">In the N-terminal section; belongs to the cytidine and deoxycytidylate deaminase family.</text>
</comment>
<evidence type="ECO:0000256" key="4">
    <source>
        <dbReference type="ARBA" id="ARBA00005259"/>
    </source>
</evidence>
<reference evidence="17 18" key="1">
    <citation type="submission" date="2018-11" db="EMBL/GenBank/DDBJ databases">
        <authorList>
            <consortium name="Pathogen Informatics"/>
        </authorList>
    </citation>
    <scope>NUCLEOTIDE SEQUENCE [LARGE SCALE GENOMIC DNA]</scope>
    <source>
        <strain evidence="17 18">NCTC12929</strain>
    </source>
</reference>
<feature type="binding site" evidence="15">
    <location>
        <position position="89"/>
    </location>
    <ligand>
        <name>Zn(2+)</name>
        <dbReference type="ChEBI" id="CHEBI:29105"/>
        <note>catalytic</note>
    </ligand>
</feature>
<comment type="catalytic activity">
    <reaction evidence="12">
        <text>5-amino-6-(5-phospho-D-ribitylamino)uracil + NADP(+) = 5-amino-6-(5-phospho-D-ribosylamino)uracil + NADPH + H(+)</text>
        <dbReference type="Rhea" id="RHEA:17845"/>
        <dbReference type="ChEBI" id="CHEBI:15378"/>
        <dbReference type="ChEBI" id="CHEBI:57783"/>
        <dbReference type="ChEBI" id="CHEBI:58349"/>
        <dbReference type="ChEBI" id="CHEBI:58421"/>
        <dbReference type="ChEBI" id="CHEBI:58453"/>
        <dbReference type="EC" id="1.1.1.193"/>
    </reaction>
</comment>
<dbReference type="GO" id="GO:0008703">
    <property type="term" value="F:5-amino-6-(5-phosphoribosylamino)uracil reductase activity"/>
    <property type="evidence" value="ECO:0007669"/>
    <property type="project" value="UniProtKB-EC"/>
</dbReference>
<dbReference type="InterPro" id="IPR016193">
    <property type="entry name" value="Cytidine_deaminase-like"/>
</dbReference>
<comment type="similarity">
    <text evidence="5 12">In the C-terminal section; belongs to the HTP reductase family.</text>
</comment>
<keyword evidence="8 12" id="KW-0862">Zinc</keyword>
<evidence type="ECO:0000256" key="1">
    <source>
        <dbReference type="ARBA" id="ARBA00002151"/>
    </source>
</evidence>
<dbReference type="PIRSF" id="PIRSF006769">
    <property type="entry name" value="RibD"/>
    <property type="match status" value="1"/>
</dbReference>
<feature type="binding site" evidence="15">
    <location>
        <position position="54"/>
    </location>
    <ligand>
        <name>Zn(2+)</name>
        <dbReference type="ChEBI" id="CHEBI:29105"/>
        <note>catalytic</note>
    </ligand>
</feature>
<dbReference type="InterPro" id="IPR024072">
    <property type="entry name" value="DHFR-like_dom_sf"/>
</dbReference>
<dbReference type="InterPro" id="IPR050765">
    <property type="entry name" value="Riboflavin_Biosynth_HTPR"/>
</dbReference>
<dbReference type="GO" id="GO:0008835">
    <property type="term" value="F:diaminohydroxyphosphoribosylaminopyrimidine deaminase activity"/>
    <property type="evidence" value="ECO:0007669"/>
    <property type="project" value="UniProtKB-EC"/>
</dbReference>
<dbReference type="InterPro" id="IPR002125">
    <property type="entry name" value="CMP_dCMP_dom"/>
</dbReference>
<evidence type="ECO:0000256" key="14">
    <source>
        <dbReference type="PIRSR" id="PIRSR006769-2"/>
    </source>
</evidence>
<comment type="cofactor">
    <cofactor evidence="12 15">
        <name>Zn(2+)</name>
        <dbReference type="ChEBI" id="CHEBI:29105"/>
    </cofactor>
    <text evidence="12 15">Binds 1 zinc ion.</text>
</comment>
<dbReference type="PANTHER" id="PTHR38011">
    <property type="entry name" value="DIHYDROFOLATE REDUCTASE FAMILY PROTEIN (AFU_ORTHOLOGUE AFUA_8G06820)"/>
    <property type="match status" value="1"/>
</dbReference>
<keyword evidence="11" id="KW-0511">Multifunctional enzyme</keyword>
<gene>
    <name evidence="17" type="primary">ribD_2</name>
    <name evidence="17" type="ORF">NCTC12929_01500</name>
</gene>
<dbReference type="AlphaFoldDB" id="A0A7Z8YNX7"/>
<evidence type="ECO:0000259" key="16">
    <source>
        <dbReference type="PROSITE" id="PS51747"/>
    </source>
</evidence>
<dbReference type="GO" id="GO:0009231">
    <property type="term" value="P:riboflavin biosynthetic process"/>
    <property type="evidence" value="ECO:0007669"/>
    <property type="project" value="UniProtKB-UniPathway"/>
</dbReference>
<feature type="binding site" evidence="14">
    <location>
        <position position="211"/>
    </location>
    <ligand>
        <name>substrate</name>
    </ligand>
</feature>
<sequence>MKNSIIENTAMCRSIGLAQLALGKTYPNPMVGSVVMFENQCIGEGFHPKAGQPHAEVFAIRSAVQNVLPQSHIFVTLEPCAHFGKTPPCAVLIMDKKIPEVTIGTRDIHQKVNGKGIKMLEEKGITVHESHFNESCQELNKRFFTYHEKKRPYIILKWAQSADGFIDKNGKPFAISNGLVKQFVHTLRSHEHAIMVGKNTALNDNPSLTTRAVSGRNPTRIILDRKLEIPSHYAIMNDEAETMIINEVKDEVRGNIRFVQVQNIKNLQEVFEQLYSLEIQSVLIEGGNQLLTACIAQGFWDEAIVIKNHHLNLEKGTYAPKIEGTPVAKKAFRDNEVLFYQH</sequence>
<keyword evidence="10 12" id="KW-0560">Oxidoreductase</keyword>
<comment type="catalytic activity">
    <reaction evidence="12">
        <text>2,5-diamino-6-hydroxy-4-(5-phosphoribosylamino)-pyrimidine + H2O + H(+) = 5-amino-6-(5-phospho-D-ribosylamino)uracil + NH4(+)</text>
        <dbReference type="Rhea" id="RHEA:21868"/>
        <dbReference type="ChEBI" id="CHEBI:15377"/>
        <dbReference type="ChEBI" id="CHEBI:15378"/>
        <dbReference type="ChEBI" id="CHEBI:28938"/>
        <dbReference type="ChEBI" id="CHEBI:58453"/>
        <dbReference type="ChEBI" id="CHEBI:58614"/>
        <dbReference type="EC" id="3.5.4.26"/>
    </reaction>
</comment>
<dbReference type="Proteomes" id="UP000270205">
    <property type="component" value="Unassembled WGS sequence"/>
</dbReference>
<name>A0A7Z8YNX7_9FLAO</name>
<proteinExistence type="inferred from homology"/>
<evidence type="ECO:0000313" key="17">
    <source>
        <dbReference type="EMBL" id="VDH04563.1"/>
    </source>
</evidence>
<evidence type="ECO:0000313" key="18">
    <source>
        <dbReference type="Proteomes" id="UP000270205"/>
    </source>
</evidence>
<feature type="binding site" evidence="14">
    <location>
        <position position="188"/>
    </location>
    <ligand>
        <name>substrate</name>
    </ligand>
</feature>
<evidence type="ECO:0000256" key="13">
    <source>
        <dbReference type="PIRSR" id="PIRSR006769-1"/>
    </source>
</evidence>
<evidence type="ECO:0000256" key="12">
    <source>
        <dbReference type="PIRNR" id="PIRNR006769"/>
    </source>
</evidence>
<evidence type="ECO:0000256" key="10">
    <source>
        <dbReference type="ARBA" id="ARBA00023002"/>
    </source>
</evidence>
<evidence type="ECO:0000256" key="11">
    <source>
        <dbReference type="ARBA" id="ARBA00023268"/>
    </source>
</evidence>
<feature type="binding site" evidence="15">
    <location>
        <position position="80"/>
    </location>
    <ligand>
        <name>Zn(2+)</name>
        <dbReference type="ChEBI" id="CHEBI:29105"/>
        <note>catalytic</note>
    </ligand>
</feature>
<feature type="binding site" evidence="14">
    <location>
        <begin position="287"/>
        <end position="293"/>
    </location>
    <ligand>
        <name>NADP(+)</name>
        <dbReference type="ChEBI" id="CHEBI:58349"/>
    </ligand>
</feature>
<feature type="binding site" evidence="14">
    <location>
        <position position="208"/>
    </location>
    <ligand>
        <name>substrate</name>
    </ligand>
</feature>
<dbReference type="SUPFAM" id="SSF53597">
    <property type="entry name" value="Dihydrofolate reductase-like"/>
    <property type="match status" value="1"/>
</dbReference>
<dbReference type="EC" id="3.5.4.26" evidence="12"/>
<dbReference type="Pfam" id="PF00383">
    <property type="entry name" value="dCMP_cyt_deam_1"/>
    <property type="match status" value="1"/>
</dbReference>
<evidence type="ECO:0000256" key="8">
    <source>
        <dbReference type="ARBA" id="ARBA00022833"/>
    </source>
</evidence>
<feature type="binding site" evidence="14">
    <location>
        <position position="285"/>
    </location>
    <ligand>
        <name>substrate</name>
    </ligand>
</feature>
<comment type="caution">
    <text evidence="17">The sequence shown here is derived from an EMBL/GenBank/DDBJ whole genome shotgun (WGS) entry which is preliminary data.</text>
</comment>
<evidence type="ECO:0000256" key="3">
    <source>
        <dbReference type="ARBA" id="ARBA00004910"/>
    </source>
</evidence>
<feature type="active site" description="Proton donor" evidence="13">
    <location>
        <position position="56"/>
    </location>
</feature>
<keyword evidence="6 12" id="KW-0686">Riboflavin biosynthesis</keyword>
<dbReference type="Gene3D" id="3.40.430.10">
    <property type="entry name" value="Dihydrofolate Reductase, subunit A"/>
    <property type="match status" value="1"/>
</dbReference>
<dbReference type="Gene3D" id="3.40.140.10">
    <property type="entry name" value="Cytidine Deaminase, domain 2"/>
    <property type="match status" value="1"/>
</dbReference>
<evidence type="ECO:0000256" key="5">
    <source>
        <dbReference type="ARBA" id="ARBA00007417"/>
    </source>
</evidence>
<evidence type="ECO:0000256" key="7">
    <source>
        <dbReference type="ARBA" id="ARBA00022723"/>
    </source>
</evidence>
<dbReference type="Pfam" id="PF01872">
    <property type="entry name" value="RibD_C"/>
    <property type="match status" value="1"/>
</dbReference>
<comment type="function">
    <text evidence="1 12">Converts 2,5-diamino-6-(ribosylamino)-4(3h)-pyrimidinone 5'-phosphate into 5-amino-6-(ribosylamino)-2,4(1h,3h)-pyrimidinedione 5'-phosphate.</text>
</comment>
<organism evidence="17 18">
    <name type="scientific">Bergeyella zoohelcum</name>
    <dbReference type="NCBI Taxonomy" id="1015"/>
    <lineage>
        <taxon>Bacteria</taxon>
        <taxon>Pseudomonadati</taxon>
        <taxon>Bacteroidota</taxon>
        <taxon>Flavobacteriia</taxon>
        <taxon>Flavobacteriales</taxon>
        <taxon>Weeksellaceae</taxon>
        <taxon>Bergeyella</taxon>
    </lineage>
</organism>
<comment type="pathway">
    <text evidence="3 12">Cofactor biosynthesis; riboflavin biosynthesis; 5-amino-6-(D-ribitylamino)uracil from GTP: step 3/4.</text>
</comment>
<dbReference type="EMBL" id="UYIV01000001">
    <property type="protein sequence ID" value="VDH04563.1"/>
    <property type="molecule type" value="Genomic_DNA"/>
</dbReference>
<keyword evidence="7 12" id="KW-0479">Metal-binding</keyword>
<dbReference type="PROSITE" id="PS00903">
    <property type="entry name" value="CYT_DCMP_DEAMINASES_1"/>
    <property type="match status" value="1"/>
</dbReference>
<dbReference type="PANTHER" id="PTHR38011:SF7">
    <property type="entry name" value="2,5-DIAMINO-6-RIBOSYLAMINO-4(3H)-PYRIMIDINONE 5'-PHOSPHATE REDUCTASE"/>
    <property type="match status" value="1"/>
</dbReference>
<protein>
    <recommendedName>
        <fullName evidence="12">Riboflavin biosynthesis protein RibD</fullName>
    </recommendedName>
    <domain>
        <recommendedName>
            <fullName evidence="12">Diaminohydroxyphosphoribosylaminopyrimidine deaminase</fullName>
            <shortName evidence="12">DRAP deaminase</shortName>
            <ecNumber evidence="12">3.5.4.26</ecNumber>
        </recommendedName>
        <alternativeName>
            <fullName evidence="12">Riboflavin-specific deaminase</fullName>
        </alternativeName>
    </domain>
    <domain>
        <recommendedName>
            <fullName evidence="12">5-amino-6-(5-phosphoribosylamino)uracil reductase</fullName>
            <ecNumber evidence="12">1.1.1.193</ecNumber>
        </recommendedName>
        <alternativeName>
            <fullName evidence="12">HTP reductase</fullName>
        </alternativeName>
    </domain>
</protein>
<evidence type="ECO:0000256" key="9">
    <source>
        <dbReference type="ARBA" id="ARBA00022857"/>
    </source>
</evidence>
<dbReference type="InterPro" id="IPR004794">
    <property type="entry name" value="Eubact_RibD"/>
</dbReference>
<dbReference type="GO" id="GO:0008270">
    <property type="term" value="F:zinc ion binding"/>
    <property type="evidence" value="ECO:0007669"/>
    <property type="project" value="InterPro"/>
</dbReference>